<accession>A0A4Q9HRD5</accession>
<gene>
    <name evidence="2" type="ORF">EYS09_22180</name>
</gene>
<feature type="transmembrane region" description="Helical" evidence="1">
    <location>
        <begin position="77"/>
        <end position="95"/>
    </location>
</feature>
<keyword evidence="1" id="KW-0472">Membrane</keyword>
<proteinExistence type="predicted"/>
<feature type="transmembrane region" description="Helical" evidence="1">
    <location>
        <begin position="102"/>
        <end position="125"/>
    </location>
</feature>
<protein>
    <submittedName>
        <fullName evidence="2">Uncharacterized protein</fullName>
    </submittedName>
</protein>
<sequence>MQILGSITLSGLALGAALALFFGIRGSDRIKINTRDKAGVWGLSTGTLWIAAGGTWANVANGIGSVPKTALGEGAGLGNLGLGGTALALTILTFAPKWKRLLWPALLGISAAVVYGSAGGVWVIFPNVVRMVIGKVTGGL</sequence>
<reference evidence="2 3" key="1">
    <citation type="submission" date="2019-02" db="EMBL/GenBank/DDBJ databases">
        <title>Draft Genome Sequence of Streptomyces sp. AM-2504, identified by 16S rRNA comparative analysis as a Streptomyces Kasugaensis strain.</title>
        <authorList>
            <person name="Napolioni V."/>
            <person name="Giuliodori A.M."/>
            <person name="Spurio R."/>
            <person name="Fabbretti A."/>
        </authorList>
    </citation>
    <scope>NUCLEOTIDE SEQUENCE [LARGE SCALE GENOMIC DNA]</scope>
    <source>
        <strain evidence="2 3">AM-2504</strain>
    </source>
</reference>
<evidence type="ECO:0000313" key="2">
    <source>
        <dbReference type="EMBL" id="TBO57522.1"/>
    </source>
</evidence>
<keyword evidence="3" id="KW-1185">Reference proteome</keyword>
<dbReference type="RefSeq" id="WP_131124559.1">
    <property type="nucleotide sequence ID" value="NZ_SIXH01000216.1"/>
</dbReference>
<dbReference type="AlphaFoldDB" id="A0A4Q9HRD5"/>
<evidence type="ECO:0000313" key="3">
    <source>
        <dbReference type="Proteomes" id="UP000292452"/>
    </source>
</evidence>
<organism evidence="2 3">
    <name type="scientific">Streptomyces kasugaensis</name>
    <dbReference type="NCBI Taxonomy" id="1946"/>
    <lineage>
        <taxon>Bacteria</taxon>
        <taxon>Bacillati</taxon>
        <taxon>Actinomycetota</taxon>
        <taxon>Actinomycetes</taxon>
        <taxon>Kitasatosporales</taxon>
        <taxon>Streptomycetaceae</taxon>
        <taxon>Streptomyces</taxon>
    </lineage>
</organism>
<keyword evidence="1" id="KW-1133">Transmembrane helix</keyword>
<dbReference type="EMBL" id="SIXH01000216">
    <property type="protein sequence ID" value="TBO57522.1"/>
    <property type="molecule type" value="Genomic_DNA"/>
</dbReference>
<comment type="caution">
    <text evidence="2">The sequence shown here is derived from an EMBL/GenBank/DDBJ whole genome shotgun (WGS) entry which is preliminary data.</text>
</comment>
<name>A0A4Q9HRD5_STRKA</name>
<feature type="transmembrane region" description="Helical" evidence="1">
    <location>
        <begin position="38"/>
        <end position="57"/>
    </location>
</feature>
<evidence type="ECO:0000256" key="1">
    <source>
        <dbReference type="SAM" id="Phobius"/>
    </source>
</evidence>
<dbReference type="Proteomes" id="UP000292452">
    <property type="component" value="Unassembled WGS sequence"/>
</dbReference>
<keyword evidence="1" id="KW-0812">Transmembrane</keyword>
<feature type="transmembrane region" description="Helical" evidence="1">
    <location>
        <begin position="6"/>
        <end position="26"/>
    </location>
</feature>